<gene>
    <name evidence="2" type="ORF">OKIOD_LOCUS3433</name>
</gene>
<protein>
    <submittedName>
        <fullName evidence="2">Oidioi.mRNA.OKI2018_I69.PAR.g11875.t1.cds</fullName>
    </submittedName>
</protein>
<sequence>MDSKDDSDSDSSVEENKRMPDEDCPFTKSLNDSSSLVESDKELTLLEKPQKLRLQSSDSSIVSIDTQFDGKHHQRRHSGTLSPRLIDIRRRDSIDGFSQDEITHENETNFISKIGDTMGAAQIGPISSSPTGTSSILRRSEFGPCPGSPKRGKFVTKPGSGDVISRRAESPLTAFRGKRRFPSETVEEPKPKRLLNDFSSCMDLRRPSINGINRSMSISSISSSHDGSVYSEVSQNSSQNNDFPPKEGLFLHSLSDNSCAQSVDTPVNSRRGSSDSLASIDSRDQSMFQSLLEKTAKKSLCPDADSATADSNMEV</sequence>
<proteinExistence type="predicted"/>
<feature type="compositionally biased region" description="Low complexity" evidence="1">
    <location>
        <begin position="220"/>
        <end position="231"/>
    </location>
</feature>
<accession>A0ABN7S0R5</accession>
<feature type="region of interest" description="Disordered" evidence="1">
    <location>
        <begin position="261"/>
        <end position="282"/>
    </location>
</feature>
<feature type="region of interest" description="Disordered" evidence="1">
    <location>
        <begin position="54"/>
        <end position="84"/>
    </location>
</feature>
<evidence type="ECO:0000313" key="3">
    <source>
        <dbReference type="Proteomes" id="UP001158576"/>
    </source>
</evidence>
<organism evidence="2 3">
    <name type="scientific">Oikopleura dioica</name>
    <name type="common">Tunicate</name>
    <dbReference type="NCBI Taxonomy" id="34765"/>
    <lineage>
        <taxon>Eukaryota</taxon>
        <taxon>Metazoa</taxon>
        <taxon>Chordata</taxon>
        <taxon>Tunicata</taxon>
        <taxon>Appendicularia</taxon>
        <taxon>Copelata</taxon>
        <taxon>Oikopleuridae</taxon>
        <taxon>Oikopleura</taxon>
    </lineage>
</organism>
<feature type="compositionally biased region" description="Polar residues" evidence="1">
    <location>
        <begin position="232"/>
        <end position="242"/>
    </location>
</feature>
<evidence type="ECO:0000313" key="2">
    <source>
        <dbReference type="EMBL" id="CAG5088526.1"/>
    </source>
</evidence>
<feature type="compositionally biased region" description="Polar residues" evidence="1">
    <location>
        <begin position="28"/>
        <end position="37"/>
    </location>
</feature>
<feature type="region of interest" description="Disordered" evidence="1">
    <location>
        <begin position="1"/>
        <end position="38"/>
    </location>
</feature>
<name>A0ABN7S0R5_OIKDI</name>
<keyword evidence="3" id="KW-1185">Reference proteome</keyword>
<dbReference type="EMBL" id="OU015568">
    <property type="protein sequence ID" value="CAG5088526.1"/>
    <property type="molecule type" value="Genomic_DNA"/>
</dbReference>
<reference evidence="2 3" key="1">
    <citation type="submission" date="2021-04" db="EMBL/GenBank/DDBJ databases">
        <authorList>
            <person name="Bliznina A."/>
        </authorList>
    </citation>
    <scope>NUCLEOTIDE SEQUENCE [LARGE SCALE GENOMIC DNA]</scope>
</reference>
<evidence type="ECO:0000256" key="1">
    <source>
        <dbReference type="SAM" id="MobiDB-lite"/>
    </source>
</evidence>
<feature type="compositionally biased region" description="Low complexity" evidence="1">
    <location>
        <begin position="123"/>
        <end position="136"/>
    </location>
</feature>
<feature type="region of interest" description="Disordered" evidence="1">
    <location>
        <begin position="220"/>
        <end position="248"/>
    </location>
</feature>
<feature type="compositionally biased region" description="Polar residues" evidence="1">
    <location>
        <begin position="54"/>
        <end position="66"/>
    </location>
</feature>
<feature type="region of interest" description="Disordered" evidence="1">
    <location>
        <begin position="121"/>
        <end position="192"/>
    </location>
</feature>
<dbReference type="Proteomes" id="UP001158576">
    <property type="component" value="Chromosome PAR"/>
</dbReference>